<keyword evidence="2" id="KW-0285">Flavoprotein</keyword>
<evidence type="ECO:0000256" key="2">
    <source>
        <dbReference type="ARBA" id="ARBA00022630"/>
    </source>
</evidence>
<dbReference type="Gene3D" id="3.50.50.60">
    <property type="entry name" value="FAD/NAD(P)-binding domain"/>
    <property type="match status" value="1"/>
</dbReference>
<keyword evidence="4" id="KW-0560">Oxidoreductase</keyword>
<keyword evidence="8" id="KW-1185">Reference proteome</keyword>
<evidence type="ECO:0000256" key="1">
    <source>
        <dbReference type="ARBA" id="ARBA00001974"/>
    </source>
</evidence>
<dbReference type="SUPFAM" id="SSF56112">
    <property type="entry name" value="Protein kinase-like (PK-like)"/>
    <property type="match status" value="1"/>
</dbReference>
<dbReference type="InterPro" id="IPR002938">
    <property type="entry name" value="FAD-bd"/>
</dbReference>
<dbReference type="SUPFAM" id="SSF51905">
    <property type="entry name" value="FAD/NAD(P)-binding domain"/>
    <property type="match status" value="1"/>
</dbReference>
<dbReference type="GO" id="GO:0004497">
    <property type="term" value="F:monooxygenase activity"/>
    <property type="evidence" value="ECO:0007669"/>
    <property type="project" value="UniProtKB-KW"/>
</dbReference>
<dbReference type="EMBL" id="NEXV01000081">
    <property type="protein sequence ID" value="PIG89061.1"/>
    <property type="molecule type" value="Genomic_DNA"/>
</dbReference>
<evidence type="ECO:0000256" key="5">
    <source>
        <dbReference type="ARBA" id="ARBA00023033"/>
    </source>
</evidence>
<keyword evidence="3" id="KW-0274">FAD</keyword>
<proteinExistence type="predicted"/>
<comment type="cofactor">
    <cofactor evidence="1">
        <name>FAD</name>
        <dbReference type="ChEBI" id="CHEBI:57692"/>
    </cofactor>
</comment>
<feature type="domain" description="FAD-binding" evidence="6">
    <location>
        <begin position="3"/>
        <end position="373"/>
    </location>
</feature>
<dbReference type="Proteomes" id="UP000231358">
    <property type="component" value="Unassembled WGS sequence"/>
</dbReference>
<dbReference type="InterPro" id="IPR036188">
    <property type="entry name" value="FAD/NAD-bd_sf"/>
</dbReference>
<accession>A0A2G7GAH8</accession>
<dbReference type="AlphaFoldDB" id="A0A2G7GAH8"/>
<dbReference type="PANTHER" id="PTHR47178:SF1">
    <property type="entry name" value="FAD-BINDING DOMAIN-CONTAINING PROTEIN-RELATED"/>
    <property type="match status" value="1"/>
</dbReference>
<name>A0A2G7GAH8_9EURO</name>
<protein>
    <submittedName>
        <fullName evidence="7">Monooxygenase</fullName>
    </submittedName>
</protein>
<dbReference type="STRING" id="656916.A0A2G7GAH8"/>
<keyword evidence="5 7" id="KW-0503">Monooxygenase</keyword>
<dbReference type="Pfam" id="PF01494">
    <property type="entry name" value="FAD_binding_3"/>
    <property type="match status" value="1"/>
</dbReference>
<dbReference type="GO" id="GO:0071949">
    <property type="term" value="F:FAD binding"/>
    <property type="evidence" value="ECO:0007669"/>
    <property type="project" value="InterPro"/>
</dbReference>
<sequence length="803" mass="89689">MDPVFIVGAGIVGLTLGQALKKKGIPFEIYERDPTPDARGQGWAITLHWALEYLQQMLPADVLARIQDVQVDPDVALNDNGNFLFINLATGEPKFKIPPSVRWRVNREKMRKALLHGIEDRVHWDRRVVGVDLETLPEKVNLKFDDGSSATGRMVVGVEGSRSAIRQMLRPDAYSNVLLPIRFTGVAVDLSPEDIKPLRSMDPLLFQGCHPETGAFFWFSMLETPHVNGTVGTDRERYRAQICMSWPVHTPADEVADTDEGRLANMKRRAEGFVPILRNAVQKIPEGTPVLEIKLADWECLDWDNKNGRVTLAGDAAHAMTMYRGEAANHGLLDAFHLADAIAQIYSGQTGQKAALDVYETEMRMRTKRAVRLSRQACRDAHAWEQLNEHSAILTKRSVVGETARLARSNLVYQVDLSEPTREAYHGSRKPGTVAMPENTGRLMIRFFKPFDIFNEGVRVENKVAAMTVARSALADSALHTIVPQVYGWNSGENEPSGQAWVLEEYIPGKNLGDDFPTLPSDKQQVLLAQLAEVIKAFQDYNFHETVQGFGGLAFNADGNVRAVPPSFQVVGSPFSSHAHFYRGLLDWQLSASDRYELINGWRTSGLRDRLDRFVAEGLDGVLSKLPTGRPTFVQASLELLKTLYDPETVHITALLDYGLSHISIPAAEYLHSFHSISGALTAPYSEETGDLREAILHGFPDAENLPKSEPMRQGRAEFGSGRDIQWGLAKAWNDELVKVGALRPSTIDRADDFSRVHWFIQDLAPWHLFDPAVLEIRTTEQLEEARKEVEATLGKYPDGWGF</sequence>
<evidence type="ECO:0000259" key="6">
    <source>
        <dbReference type="Pfam" id="PF01494"/>
    </source>
</evidence>
<organism evidence="7 8">
    <name type="scientific">Aspergillus arachidicola</name>
    <dbReference type="NCBI Taxonomy" id="656916"/>
    <lineage>
        <taxon>Eukaryota</taxon>
        <taxon>Fungi</taxon>
        <taxon>Dikarya</taxon>
        <taxon>Ascomycota</taxon>
        <taxon>Pezizomycotina</taxon>
        <taxon>Eurotiomycetes</taxon>
        <taxon>Eurotiomycetidae</taxon>
        <taxon>Eurotiales</taxon>
        <taxon>Aspergillaceae</taxon>
        <taxon>Aspergillus</taxon>
        <taxon>Aspergillus subgen. Circumdati</taxon>
    </lineage>
</organism>
<evidence type="ECO:0000256" key="4">
    <source>
        <dbReference type="ARBA" id="ARBA00023002"/>
    </source>
</evidence>
<reference evidence="7 8" key="1">
    <citation type="submission" date="2017-05" db="EMBL/GenBank/DDBJ databases">
        <title>Genome sequence for an aflatoxigenic pathogen of Argentinian peanut, Aspergillus arachidicola.</title>
        <authorList>
            <person name="Moore G."/>
            <person name="Beltz S.B."/>
            <person name="Mack B.M."/>
        </authorList>
    </citation>
    <scope>NUCLEOTIDE SEQUENCE [LARGE SCALE GENOMIC DNA]</scope>
    <source>
        <strain evidence="7 8">CBS 117610</strain>
    </source>
</reference>
<evidence type="ECO:0000313" key="8">
    <source>
        <dbReference type="Proteomes" id="UP000231358"/>
    </source>
</evidence>
<dbReference type="PRINTS" id="PR00420">
    <property type="entry name" value="RNGMNOXGNASE"/>
</dbReference>
<evidence type="ECO:0000313" key="7">
    <source>
        <dbReference type="EMBL" id="PIG89061.1"/>
    </source>
</evidence>
<evidence type="ECO:0000256" key="3">
    <source>
        <dbReference type="ARBA" id="ARBA00022827"/>
    </source>
</evidence>
<gene>
    <name evidence="7" type="ORF">AARAC_004036</name>
</gene>
<comment type="caution">
    <text evidence="7">The sequence shown here is derived from an EMBL/GenBank/DDBJ whole genome shotgun (WGS) entry which is preliminary data.</text>
</comment>
<dbReference type="PANTHER" id="PTHR47178">
    <property type="entry name" value="MONOOXYGENASE, FAD-BINDING"/>
    <property type="match status" value="1"/>
</dbReference>
<dbReference type="InterPro" id="IPR011009">
    <property type="entry name" value="Kinase-like_dom_sf"/>
</dbReference>